<dbReference type="PANTHER" id="PTHR46898">
    <property type="entry name" value="SENESCENCE-ASSOCIATED CARBOXYLESTERASE 101"/>
    <property type="match status" value="1"/>
</dbReference>
<evidence type="ECO:0000313" key="10">
    <source>
        <dbReference type="Proteomes" id="UP000607653"/>
    </source>
</evidence>
<feature type="domain" description="Fungal lipase-type" evidence="7">
    <location>
        <begin position="228"/>
        <end position="321"/>
    </location>
</feature>
<evidence type="ECO:0000256" key="6">
    <source>
        <dbReference type="SAM" id="Coils"/>
    </source>
</evidence>
<organism evidence="9 10">
    <name type="scientific">Nelumbo nucifera</name>
    <name type="common">Sacred lotus</name>
    <dbReference type="NCBI Taxonomy" id="4432"/>
    <lineage>
        <taxon>Eukaryota</taxon>
        <taxon>Viridiplantae</taxon>
        <taxon>Streptophyta</taxon>
        <taxon>Embryophyta</taxon>
        <taxon>Tracheophyta</taxon>
        <taxon>Spermatophyta</taxon>
        <taxon>Magnoliopsida</taxon>
        <taxon>Proteales</taxon>
        <taxon>Nelumbonaceae</taxon>
        <taxon>Nelumbo</taxon>
    </lineage>
</organism>
<keyword evidence="4" id="KW-0611">Plant defense</keyword>
<feature type="domain" description="EDS1 EP" evidence="8">
    <location>
        <begin position="461"/>
        <end position="659"/>
    </location>
</feature>
<name>A0A822YQ33_NELNU</name>
<comment type="caution">
    <text evidence="9">The sequence shown here is derived from an EMBL/GenBank/DDBJ whole genome shotgun (WGS) entry which is preliminary data.</text>
</comment>
<dbReference type="GO" id="GO:0005737">
    <property type="term" value="C:cytoplasm"/>
    <property type="evidence" value="ECO:0007669"/>
    <property type="project" value="UniProtKB-SubCell"/>
</dbReference>
<keyword evidence="10" id="KW-1185">Reference proteome</keyword>
<gene>
    <name evidence="9" type="ORF">HUJ06_005320</name>
</gene>
<evidence type="ECO:0000259" key="7">
    <source>
        <dbReference type="Pfam" id="PF01764"/>
    </source>
</evidence>
<dbReference type="InterPro" id="IPR044603">
    <property type="entry name" value="SAG101-like"/>
</dbReference>
<keyword evidence="5" id="KW-0539">Nucleus</keyword>
<dbReference type="InterPro" id="IPR002921">
    <property type="entry name" value="Fungal_lipase-type"/>
</dbReference>
<accession>A0A822YQ33</accession>
<evidence type="ECO:0008006" key="11">
    <source>
        <dbReference type="Google" id="ProtNLM"/>
    </source>
</evidence>
<evidence type="ECO:0000256" key="1">
    <source>
        <dbReference type="ARBA" id="ARBA00004123"/>
    </source>
</evidence>
<dbReference type="SUPFAM" id="SSF53474">
    <property type="entry name" value="alpha/beta-Hydrolases"/>
    <property type="match status" value="1"/>
</dbReference>
<evidence type="ECO:0000259" key="8">
    <source>
        <dbReference type="Pfam" id="PF18117"/>
    </source>
</evidence>
<proteinExistence type="predicted"/>
<dbReference type="GO" id="GO:0006629">
    <property type="term" value="P:lipid metabolic process"/>
    <property type="evidence" value="ECO:0007669"/>
    <property type="project" value="InterPro"/>
</dbReference>
<keyword evidence="3" id="KW-0963">Cytoplasm</keyword>
<protein>
    <recommendedName>
        <fullName evidence="11">Senescence-associated carboxylesterase 101-like</fullName>
    </recommendedName>
</protein>
<evidence type="ECO:0000256" key="3">
    <source>
        <dbReference type="ARBA" id="ARBA00022490"/>
    </source>
</evidence>
<evidence type="ECO:0000256" key="2">
    <source>
        <dbReference type="ARBA" id="ARBA00004496"/>
    </source>
</evidence>
<sequence length="673" mass="76907">MAVAALNFFEEFRLVDCRVRKEVCMPNQFLLSVFLIASSEMMTRIMRWSCASPSPKSFLIAETDRALILNDLTSKCRDDSNGKMNHLAIAVVTIPSVNVVERKRTESTDRIKEMFSCGLELADLMVASNLLHRLWAVISELYSSDRNEPNSPLTPPFSVRYKTFQQQPDCTIIAFVPSSSSAIHHRQGGGGGLFLSSTFQQNNPLLQFLCTENNPSFHINEEAFAIFTSLSDKLSCLQQQFSPNSRLIVTGHGLGGAVASLYTLWLLNNIPPNAKPPLCITFGSPLVGDDGLRKTILCRSTWNSRFLHVVSHDDPIPRLSVSEHSYKPLGTFLMCSPSGCACLDDPESILRWMALTGPSENPVNPGQADNCVDYGTILGRLKDSIANRAAVLQIEGPPLRASILLQLEAMGFGEIQLQQQQQLNQSNLVTVMERWVREKYLNKEKRISDDKKLNDAKIYMAHLEWYKKVCECDPFKSYYDCYKSKMFPRDMDAAKFKNHLTNYWKTKVEEAEKQPKKDGLPLQTRWIFGGTNYRRMVEPLDIADYYNKEGNKDYFSNGRSPHYKLLEKWEKEARGAEQQKNDARRQIASLTEDSCFWAHLEEAKLSLKNGESITNFENYVMTLINNFAVSREIFREKSSFMEWWRAYESILQPLYRSEFTDYMKNKTYLQYGA</sequence>
<dbReference type="Gene3D" id="3.40.50.1820">
    <property type="entry name" value="alpha/beta hydrolase"/>
    <property type="match status" value="1"/>
</dbReference>
<dbReference type="AlphaFoldDB" id="A0A822YQ33"/>
<keyword evidence="6" id="KW-0175">Coiled coil</keyword>
<reference evidence="9 10" key="1">
    <citation type="journal article" date="2020" name="Mol. Biol. Evol.">
        <title>Distinct Expression and Methylation Patterns for Genes with Different Fates following a Single Whole-Genome Duplication in Flowering Plants.</title>
        <authorList>
            <person name="Shi T."/>
            <person name="Rahmani R.S."/>
            <person name="Gugger P.F."/>
            <person name="Wang M."/>
            <person name="Li H."/>
            <person name="Zhang Y."/>
            <person name="Li Z."/>
            <person name="Wang Q."/>
            <person name="Van de Peer Y."/>
            <person name="Marchal K."/>
            <person name="Chen J."/>
        </authorList>
    </citation>
    <scope>NUCLEOTIDE SEQUENCE [LARGE SCALE GENOMIC DNA]</scope>
    <source>
        <tissue evidence="9">Leaf</tissue>
    </source>
</reference>
<dbReference type="Proteomes" id="UP000607653">
    <property type="component" value="Unassembled WGS sequence"/>
</dbReference>
<dbReference type="GO" id="GO:0005634">
    <property type="term" value="C:nucleus"/>
    <property type="evidence" value="ECO:0007669"/>
    <property type="project" value="UniProtKB-SubCell"/>
</dbReference>
<evidence type="ECO:0000256" key="4">
    <source>
        <dbReference type="ARBA" id="ARBA00022821"/>
    </source>
</evidence>
<dbReference type="InterPro" id="IPR041266">
    <property type="entry name" value="EDS1_EP"/>
</dbReference>
<evidence type="ECO:0000313" key="9">
    <source>
        <dbReference type="EMBL" id="DAD34680.1"/>
    </source>
</evidence>
<dbReference type="GO" id="GO:0052689">
    <property type="term" value="F:carboxylic ester hydrolase activity"/>
    <property type="evidence" value="ECO:0007669"/>
    <property type="project" value="InterPro"/>
</dbReference>
<comment type="subcellular location">
    <subcellularLocation>
        <location evidence="2">Cytoplasm</location>
    </subcellularLocation>
    <subcellularLocation>
        <location evidence="1">Nucleus</location>
    </subcellularLocation>
</comment>
<evidence type="ECO:0000256" key="5">
    <source>
        <dbReference type="ARBA" id="ARBA00023242"/>
    </source>
</evidence>
<dbReference type="GO" id="GO:0006952">
    <property type="term" value="P:defense response"/>
    <property type="evidence" value="ECO:0007669"/>
    <property type="project" value="UniProtKB-KW"/>
</dbReference>
<dbReference type="CDD" id="cd00741">
    <property type="entry name" value="Lipase"/>
    <property type="match status" value="1"/>
</dbReference>
<dbReference type="InterPro" id="IPR029058">
    <property type="entry name" value="AB_hydrolase_fold"/>
</dbReference>
<dbReference type="PANTHER" id="PTHR46898:SF3">
    <property type="entry name" value="FUNGAL LIPASE-LIKE DOMAIN-CONTAINING PROTEIN"/>
    <property type="match status" value="1"/>
</dbReference>
<dbReference type="Pfam" id="PF18117">
    <property type="entry name" value="EDS1_EP"/>
    <property type="match status" value="1"/>
</dbReference>
<dbReference type="EMBL" id="DUZY01000004">
    <property type="protein sequence ID" value="DAD34680.1"/>
    <property type="molecule type" value="Genomic_DNA"/>
</dbReference>
<dbReference type="Pfam" id="PF01764">
    <property type="entry name" value="Lipase_3"/>
    <property type="match status" value="1"/>
</dbReference>
<feature type="coiled-coil region" evidence="6">
    <location>
        <begin position="566"/>
        <end position="593"/>
    </location>
</feature>